<dbReference type="AlphaFoldDB" id="A0A4D6LVI2"/>
<name>A0A4D6LVI2_VIGUN</name>
<keyword evidence="1" id="KW-0677">Repeat</keyword>
<sequence>MDDRGGSFVAVRRISQALDRGNACHSTSDRVFASHGHDLIVDFELELNYGRFVILALTCPHDDGGDEFLEHVYERLDALDAATAEKRAAEILYGLGIDKQMQAKKSCDFSGGWRMRFALTRALFMNPTILL</sequence>
<proteinExistence type="predicted"/>
<gene>
    <name evidence="2" type="ORF">DEO72_LG5g524</name>
</gene>
<protein>
    <submittedName>
        <fullName evidence="2">ATP-binding cassette</fullName>
    </submittedName>
</protein>
<dbReference type="PANTHER" id="PTHR19211">
    <property type="entry name" value="ATP-BINDING TRANSPORT PROTEIN-RELATED"/>
    <property type="match status" value="1"/>
</dbReference>
<evidence type="ECO:0000313" key="2">
    <source>
        <dbReference type="EMBL" id="QCD92460.1"/>
    </source>
</evidence>
<keyword evidence="2" id="KW-0067">ATP-binding</keyword>
<dbReference type="InterPro" id="IPR050611">
    <property type="entry name" value="ABCF"/>
</dbReference>
<dbReference type="GO" id="GO:0005524">
    <property type="term" value="F:ATP binding"/>
    <property type="evidence" value="ECO:0007669"/>
    <property type="project" value="UniProtKB-KW"/>
</dbReference>
<evidence type="ECO:0000256" key="1">
    <source>
        <dbReference type="ARBA" id="ARBA00022737"/>
    </source>
</evidence>
<keyword evidence="2" id="KW-0547">Nucleotide-binding</keyword>
<dbReference type="EMBL" id="CP039349">
    <property type="protein sequence ID" value="QCD92460.1"/>
    <property type="molecule type" value="Genomic_DNA"/>
</dbReference>
<keyword evidence="3" id="KW-1185">Reference proteome</keyword>
<dbReference type="InterPro" id="IPR027417">
    <property type="entry name" value="P-loop_NTPase"/>
</dbReference>
<dbReference type="PANTHER" id="PTHR19211:SF136">
    <property type="entry name" value="ABC TRANSPORTER F FAMILY MEMBER 1 ISOFORM X1"/>
    <property type="match status" value="1"/>
</dbReference>
<accession>A0A4D6LVI2</accession>
<dbReference type="Proteomes" id="UP000501690">
    <property type="component" value="Linkage Group LG5"/>
</dbReference>
<dbReference type="SUPFAM" id="SSF52540">
    <property type="entry name" value="P-loop containing nucleoside triphosphate hydrolases"/>
    <property type="match status" value="1"/>
</dbReference>
<organism evidence="2 3">
    <name type="scientific">Vigna unguiculata</name>
    <name type="common">Cowpea</name>
    <dbReference type="NCBI Taxonomy" id="3917"/>
    <lineage>
        <taxon>Eukaryota</taxon>
        <taxon>Viridiplantae</taxon>
        <taxon>Streptophyta</taxon>
        <taxon>Embryophyta</taxon>
        <taxon>Tracheophyta</taxon>
        <taxon>Spermatophyta</taxon>
        <taxon>Magnoliopsida</taxon>
        <taxon>eudicotyledons</taxon>
        <taxon>Gunneridae</taxon>
        <taxon>Pentapetalae</taxon>
        <taxon>rosids</taxon>
        <taxon>fabids</taxon>
        <taxon>Fabales</taxon>
        <taxon>Fabaceae</taxon>
        <taxon>Papilionoideae</taxon>
        <taxon>50 kb inversion clade</taxon>
        <taxon>NPAAA clade</taxon>
        <taxon>indigoferoid/millettioid clade</taxon>
        <taxon>Phaseoleae</taxon>
        <taxon>Vigna</taxon>
    </lineage>
</organism>
<evidence type="ECO:0000313" key="3">
    <source>
        <dbReference type="Proteomes" id="UP000501690"/>
    </source>
</evidence>
<dbReference type="Gene3D" id="3.40.50.300">
    <property type="entry name" value="P-loop containing nucleotide triphosphate hydrolases"/>
    <property type="match status" value="1"/>
</dbReference>
<reference evidence="2 3" key="1">
    <citation type="submission" date="2019-04" db="EMBL/GenBank/DDBJ databases">
        <title>An improved genome assembly and genetic linkage map for asparagus bean, Vigna unguiculata ssp. sesquipedialis.</title>
        <authorList>
            <person name="Xia Q."/>
            <person name="Zhang R."/>
            <person name="Dong Y."/>
        </authorList>
    </citation>
    <scope>NUCLEOTIDE SEQUENCE [LARGE SCALE GENOMIC DNA]</scope>
    <source>
        <tissue evidence="2">Leaf</tissue>
    </source>
</reference>